<feature type="compositionally biased region" description="Low complexity" evidence="14">
    <location>
        <begin position="442"/>
        <end position="457"/>
    </location>
</feature>
<dbReference type="GO" id="GO:0033617">
    <property type="term" value="P:mitochondrial respiratory chain complex IV assembly"/>
    <property type="evidence" value="ECO:0007669"/>
    <property type="project" value="Ensembl"/>
</dbReference>
<accession>A0A8B9D1A7</accession>
<evidence type="ECO:0000256" key="4">
    <source>
        <dbReference type="ARBA" id="ARBA00022692"/>
    </source>
</evidence>
<evidence type="ECO:0000256" key="14">
    <source>
        <dbReference type="SAM" id="MobiDB-lite"/>
    </source>
</evidence>
<dbReference type="GO" id="GO:0032981">
    <property type="term" value="P:mitochondrial respiratory chain complex I assembly"/>
    <property type="evidence" value="ECO:0007669"/>
    <property type="project" value="Ensembl"/>
</dbReference>
<dbReference type="InterPro" id="IPR027417">
    <property type="entry name" value="P-loop_NTPase"/>
</dbReference>
<evidence type="ECO:0000313" key="18">
    <source>
        <dbReference type="Proteomes" id="UP000694426"/>
    </source>
</evidence>
<evidence type="ECO:0000256" key="12">
    <source>
        <dbReference type="ARBA" id="ARBA00032816"/>
    </source>
</evidence>
<evidence type="ECO:0000256" key="1">
    <source>
        <dbReference type="ARBA" id="ARBA00004434"/>
    </source>
</evidence>
<dbReference type="SUPFAM" id="SSF52540">
    <property type="entry name" value="P-loop containing nucleoside triphosphate hydrolases"/>
    <property type="match status" value="1"/>
</dbReference>
<keyword evidence="7" id="KW-0378">Hydrolase</keyword>
<feature type="region of interest" description="Disordered" evidence="14">
    <location>
        <begin position="439"/>
        <end position="550"/>
    </location>
</feature>
<protein>
    <recommendedName>
        <fullName evidence="3">Mitochondrial chaperone BCS1</fullName>
    </recommendedName>
    <alternativeName>
        <fullName evidence="12">BCS1-like protein</fullName>
    </alternativeName>
</protein>
<dbReference type="GO" id="GO:0005743">
    <property type="term" value="C:mitochondrial inner membrane"/>
    <property type="evidence" value="ECO:0007669"/>
    <property type="project" value="UniProtKB-SubCell"/>
</dbReference>
<keyword evidence="5" id="KW-0547">Nucleotide-binding</keyword>
<evidence type="ECO:0000256" key="10">
    <source>
        <dbReference type="ARBA" id="ARBA00023128"/>
    </source>
</evidence>
<reference evidence="17" key="2">
    <citation type="submission" date="2025-09" db="UniProtKB">
        <authorList>
            <consortium name="Ensembl"/>
        </authorList>
    </citation>
    <scope>IDENTIFICATION</scope>
</reference>
<dbReference type="PANTHER" id="PTHR23070">
    <property type="entry name" value="BCS1 AAA-TYPE ATPASE"/>
    <property type="match status" value="1"/>
</dbReference>
<dbReference type="FunFam" id="3.40.50.300:FF:000768">
    <property type="entry name" value="Probable mitochondrial chaperone bcs1"/>
    <property type="match status" value="1"/>
</dbReference>
<sequence length="575" mass="62203">MPLADFVVALKDNPYFGAGFGLVGVGTALALARKGAQFGLVAFRRHCMITLEVPSKDKSYHWLLNWISHHAKHTQHLSVETSYLQHESGRVSTKFDFVPSPGNHFIWYRRKWIRIERSREKQMIDLHTGTPWESVTFTALGTDREIFFNILQEARELALQQQEGRTIMYTAMGAEWRQFGFPRRRRPLSSVVLEEGVSERLVQDVKEFIDNPKWYSERGIPYRRGYLLYGPPGCGKSSFITALAGELQYSICLLSLSDRSLSDDRLNHLLSVAPQQSIILLEDVDAAFVSRDLAAENPAAYQGMGRLTFSGLLNALDGVASAEARIVFMTTNYVDRSEPPPGRGAWGNLSSGSPLGDLYGGLRAAQRENRVLWGFLSRLGPRGQTCSPPACAGTKRGGLPAGPLVRIPWGEAAEAAPCLSAGWTQPWCGRAAWTSGSTWGTAPAGSSPACSSASTPSSPRPQPSASPSGRWGSASSSAPPRCRATSCSTRRTPAEPSKTWAPCCSERGEPCPATPRGLGRGAERPGDAGGLPGSPLASTSPKPRCFINTEPPALQRGLRSGAAARTPLASLVPGL</sequence>
<evidence type="ECO:0000256" key="3">
    <source>
        <dbReference type="ARBA" id="ARBA00016942"/>
    </source>
</evidence>
<evidence type="ECO:0000259" key="16">
    <source>
        <dbReference type="SMART" id="SM01024"/>
    </source>
</evidence>
<dbReference type="SMART" id="SM01024">
    <property type="entry name" value="BCS1_N"/>
    <property type="match status" value="1"/>
</dbReference>
<evidence type="ECO:0000256" key="9">
    <source>
        <dbReference type="ARBA" id="ARBA00022989"/>
    </source>
</evidence>
<dbReference type="Pfam" id="PF08740">
    <property type="entry name" value="BCS1_N"/>
    <property type="match status" value="1"/>
</dbReference>
<dbReference type="Gene3D" id="3.40.50.300">
    <property type="entry name" value="P-loop containing nucleotide triphosphate hydrolases"/>
    <property type="match status" value="1"/>
</dbReference>
<evidence type="ECO:0000313" key="17">
    <source>
        <dbReference type="Ensembl" id="ENSABRP00000026475.1"/>
    </source>
</evidence>
<keyword evidence="18" id="KW-1185">Reference proteome</keyword>
<comment type="similarity">
    <text evidence="2">Belongs to the AAA ATPase family. BCS1 subfamily.</text>
</comment>
<evidence type="ECO:0000256" key="2">
    <source>
        <dbReference type="ARBA" id="ARBA00007448"/>
    </source>
</evidence>
<keyword evidence="8" id="KW-0067">ATP-binding</keyword>
<comment type="subcellular location">
    <subcellularLocation>
        <location evidence="1">Mitochondrion inner membrane</location>
        <topology evidence="1">Single-pass membrane protein</topology>
    </subcellularLocation>
</comment>
<proteinExistence type="inferred from homology"/>
<reference evidence="17" key="1">
    <citation type="submission" date="2025-08" db="UniProtKB">
        <authorList>
            <consortium name="Ensembl"/>
        </authorList>
    </citation>
    <scope>IDENTIFICATION</scope>
</reference>
<evidence type="ECO:0000256" key="11">
    <source>
        <dbReference type="ARBA" id="ARBA00023136"/>
    </source>
</evidence>
<keyword evidence="4" id="KW-0812">Transmembrane</keyword>
<keyword evidence="11" id="KW-0472">Membrane</keyword>
<evidence type="ECO:0000256" key="7">
    <source>
        <dbReference type="ARBA" id="ARBA00022801"/>
    </source>
</evidence>
<dbReference type="CDD" id="cd19510">
    <property type="entry name" value="RecA-like_BCS1"/>
    <property type="match status" value="1"/>
</dbReference>
<dbReference type="InterPro" id="IPR003593">
    <property type="entry name" value="AAA+_ATPase"/>
</dbReference>
<comment type="catalytic activity">
    <reaction evidence="13">
        <text>ATP + H2O = ADP + phosphate + H(+)</text>
        <dbReference type="Rhea" id="RHEA:13065"/>
        <dbReference type="ChEBI" id="CHEBI:15377"/>
        <dbReference type="ChEBI" id="CHEBI:15378"/>
        <dbReference type="ChEBI" id="CHEBI:30616"/>
        <dbReference type="ChEBI" id="CHEBI:43474"/>
        <dbReference type="ChEBI" id="CHEBI:456216"/>
    </reaction>
    <physiologicalReaction direction="left-to-right" evidence="13">
        <dbReference type="Rhea" id="RHEA:13066"/>
    </physiologicalReaction>
</comment>
<dbReference type="GeneTree" id="ENSGT00390000005415"/>
<dbReference type="InterPro" id="IPR050747">
    <property type="entry name" value="Mitochondrial_chaperone_BCS1"/>
</dbReference>
<evidence type="ECO:0000256" key="13">
    <source>
        <dbReference type="ARBA" id="ARBA00048778"/>
    </source>
</evidence>
<dbReference type="InterPro" id="IPR003959">
    <property type="entry name" value="ATPase_AAA_core"/>
</dbReference>
<feature type="domain" description="AAA+ ATPase" evidence="15">
    <location>
        <begin position="222"/>
        <end position="378"/>
    </location>
</feature>
<keyword evidence="10" id="KW-0496">Mitochondrion</keyword>
<feature type="compositionally biased region" description="Low complexity" evidence="14">
    <location>
        <begin position="465"/>
        <end position="491"/>
    </location>
</feature>
<keyword evidence="9" id="KW-1133">Transmembrane helix</keyword>
<evidence type="ECO:0000256" key="8">
    <source>
        <dbReference type="ARBA" id="ARBA00022840"/>
    </source>
</evidence>
<evidence type="ECO:0000256" key="5">
    <source>
        <dbReference type="ARBA" id="ARBA00022741"/>
    </source>
</evidence>
<dbReference type="GO" id="GO:0005524">
    <property type="term" value="F:ATP binding"/>
    <property type="evidence" value="ECO:0007669"/>
    <property type="project" value="UniProtKB-KW"/>
</dbReference>
<dbReference type="Pfam" id="PF00004">
    <property type="entry name" value="AAA"/>
    <property type="match status" value="1"/>
</dbReference>
<dbReference type="Ensembl" id="ENSABRT00000037075.1">
    <property type="protein sequence ID" value="ENSABRP00000026475.1"/>
    <property type="gene ID" value="ENSABRG00000022145.1"/>
</dbReference>
<dbReference type="Proteomes" id="UP000694426">
    <property type="component" value="Unplaced"/>
</dbReference>
<gene>
    <name evidence="17" type="primary">BCS1L</name>
</gene>
<evidence type="ECO:0000256" key="6">
    <source>
        <dbReference type="ARBA" id="ARBA00022792"/>
    </source>
</evidence>
<feature type="domain" description="BCS1 N-terminal" evidence="16">
    <location>
        <begin position="23"/>
        <end position="191"/>
    </location>
</feature>
<dbReference type="GO" id="GO:0016887">
    <property type="term" value="F:ATP hydrolysis activity"/>
    <property type="evidence" value="ECO:0007669"/>
    <property type="project" value="Ensembl"/>
</dbReference>
<name>A0A8B9D1A7_9AVES</name>
<dbReference type="InterPro" id="IPR014851">
    <property type="entry name" value="BCS1_N"/>
</dbReference>
<dbReference type="SMART" id="SM00382">
    <property type="entry name" value="AAA"/>
    <property type="match status" value="1"/>
</dbReference>
<evidence type="ECO:0000259" key="15">
    <source>
        <dbReference type="SMART" id="SM00382"/>
    </source>
</evidence>
<organism evidence="17 18">
    <name type="scientific">Anser brachyrhynchus</name>
    <name type="common">Pink-footed goose</name>
    <dbReference type="NCBI Taxonomy" id="132585"/>
    <lineage>
        <taxon>Eukaryota</taxon>
        <taxon>Metazoa</taxon>
        <taxon>Chordata</taxon>
        <taxon>Craniata</taxon>
        <taxon>Vertebrata</taxon>
        <taxon>Euteleostomi</taxon>
        <taxon>Archelosauria</taxon>
        <taxon>Archosauria</taxon>
        <taxon>Dinosauria</taxon>
        <taxon>Saurischia</taxon>
        <taxon>Theropoda</taxon>
        <taxon>Coelurosauria</taxon>
        <taxon>Aves</taxon>
        <taxon>Neognathae</taxon>
        <taxon>Galloanserae</taxon>
        <taxon>Anseriformes</taxon>
        <taxon>Anatidae</taxon>
        <taxon>Anserinae</taxon>
        <taxon>Anser</taxon>
    </lineage>
</organism>
<keyword evidence="6" id="KW-0999">Mitochondrion inner membrane</keyword>
<dbReference type="GO" id="GO:0034551">
    <property type="term" value="P:mitochondrial respiratory chain complex III assembly"/>
    <property type="evidence" value="ECO:0007669"/>
    <property type="project" value="Ensembl"/>
</dbReference>
<dbReference type="AlphaFoldDB" id="A0A8B9D1A7"/>